<evidence type="ECO:0000313" key="3">
    <source>
        <dbReference type="Proteomes" id="UP001230496"/>
    </source>
</evidence>
<dbReference type="Proteomes" id="UP001230496">
    <property type="component" value="Chromosome"/>
</dbReference>
<reference evidence="2 3" key="1">
    <citation type="submission" date="2023-08" db="EMBL/GenBank/DDBJ databases">
        <title>Comparative genomics and taxonomic characterization of three novel marine species of genus Marivirga.</title>
        <authorList>
            <person name="Muhammad N."/>
            <person name="Kim S.-G."/>
        </authorList>
    </citation>
    <scope>NUCLEOTIDE SEQUENCE [LARGE SCALE GENOMIC DNA]</scope>
    <source>
        <strain evidence="2 3">BDSF4-3</strain>
    </source>
</reference>
<dbReference type="KEGG" id="msaa:QYS49_05495"/>
<keyword evidence="1" id="KW-0732">Signal</keyword>
<evidence type="ECO:0000256" key="1">
    <source>
        <dbReference type="SAM" id="SignalP"/>
    </source>
</evidence>
<feature type="chain" id="PRO_5041199955" evidence="1">
    <location>
        <begin position="21"/>
        <end position="205"/>
    </location>
</feature>
<keyword evidence="3" id="KW-1185">Reference proteome</keyword>
<evidence type="ECO:0000313" key="2">
    <source>
        <dbReference type="EMBL" id="WKK76736.2"/>
    </source>
</evidence>
<dbReference type="RefSeq" id="WP_308350186.1">
    <property type="nucleotide sequence ID" value="NZ_CP129971.1"/>
</dbReference>
<dbReference type="AlphaFoldDB" id="A0AA49JBU4"/>
<organism evidence="2 3">
    <name type="scientific">Marivirga salinarum</name>
    <dbReference type="NCBI Taxonomy" id="3059078"/>
    <lineage>
        <taxon>Bacteria</taxon>
        <taxon>Pseudomonadati</taxon>
        <taxon>Bacteroidota</taxon>
        <taxon>Cytophagia</taxon>
        <taxon>Cytophagales</taxon>
        <taxon>Marivirgaceae</taxon>
        <taxon>Marivirga</taxon>
    </lineage>
</organism>
<accession>A0AA49JBU4</accession>
<feature type="signal peptide" evidence="1">
    <location>
        <begin position="1"/>
        <end position="20"/>
    </location>
</feature>
<protein>
    <submittedName>
        <fullName evidence="2">Uncharacterized protein</fullName>
    </submittedName>
</protein>
<gene>
    <name evidence="2" type="ORF">QYS49_05495</name>
</gene>
<dbReference type="EMBL" id="CP129971">
    <property type="protein sequence ID" value="WKK76736.2"/>
    <property type="molecule type" value="Genomic_DNA"/>
</dbReference>
<sequence>MKNLLTLITILLLATSNLNAQKEATTNEGEKVLLYEDGTWDYVDTKSESELSESTNSDDCSQYVSVEVDKMTGDKSYAGKELLIVSKDGGKNGFGFYLLKSDRGSIIISAQVVGASSCIDDDDKMNVLFRDGTRLELVNDAKFNCKGNYTQYFLGVFGKKKQLEMFINKPIETMRIWTNDGYVEEDFTPEQSNTLMNTISCLVNS</sequence>
<name>A0AA49JBU4_9BACT</name>
<proteinExistence type="predicted"/>